<dbReference type="EMBL" id="JAVXUP010000738">
    <property type="protein sequence ID" value="KAK3021896.1"/>
    <property type="molecule type" value="Genomic_DNA"/>
</dbReference>
<dbReference type="PANTHER" id="PTHR32468:SF34">
    <property type="entry name" value="CATION_H(+) ANTIPORTER 18"/>
    <property type="match status" value="1"/>
</dbReference>
<keyword evidence="8 10" id="KW-0472">Membrane</keyword>
<evidence type="ECO:0000256" key="9">
    <source>
        <dbReference type="ARBA" id="ARBA00038341"/>
    </source>
</evidence>
<evidence type="ECO:0000313" key="15">
    <source>
        <dbReference type="Proteomes" id="UP001188597"/>
    </source>
</evidence>
<keyword evidence="5" id="KW-0630">Potassium</keyword>
<keyword evidence="15" id="KW-1185">Reference proteome</keyword>
<dbReference type="GO" id="GO:0006885">
    <property type="term" value="P:regulation of pH"/>
    <property type="evidence" value="ECO:0007669"/>
    <property type="project" value="TreeGrafter"/>
</dbReference>
<evidence type="ECO:0000256" key="7">
    <source>
        <dbReference type="ARBA" id="ARBA00023065"/>
    </source>
</evidence>
<feature type="transmembrane region" description="Helical" evidence="10">
    <location>
        <begin position="132"/>
        <end position="151"/>
    </location>
</feature>
<keyword evidence="3" id="KW-0633">Potassium transport</keyword>
<evidence type="ECO:0000256" key="10">
    <source>
        <dbReference type="SAM" id="Phobius"/>
    </source>
</evidence>
<sequence length="527" mass="57572">MYGAQVTRGLAFLLRPSRQPRVVAEILMDSDAVPYVAKRFIKFADLAVLARILTELKLLTTDIGRMAMSAAAVNDVAAWILLVLAIALSGSYLSLLVPLWVFLSGCAFVFCLILVIPPIFKWMGQRCHGGEAVDEIYICATLASVLATGFVTDAIGIHAMFGAFVVGVLVPKGLTICTCFGKIFGTALVSRICKLPLREALALGFLMNSKGLVELIVLNIGRDRKSWLKRDNRVDDGDYKHKTIERENPDTELRILACFLPTKPGFSTANDINLFTDMHEDICTTAKNKRAAIIILPFHKHQRLDGSLETTGTDFRLVNRKVLKHAPCSVGIFIDRGLGGNTHVSASNVSYFITVLFFGGRDDREALAYGVRMAEHPGIRLTIICFSVEPGTIGEIVRVDTDESSFAKLVSADEEFLSLVKQKVSKDSSVKYEEKFVRSAAETIAVVRDLSRCNLFLVGRTPESEVALALKGKSKCPELGPIGDLLTSPVLSTTASVLLVQQYFKMVPADSTSKMVEELPDGDSVSS</sequence>
<dbReference type="GO" id="GO:0016020">
    <property type="term" value="C:membrane"/>
    <property type="evidence" value="ECO:0007669"/>
    <property type="project" value="UniProtKB-SubCell"/>
</dbReference>
<dbReference type="GO" id="GO:1902600">
    <property type="term" value="P:proton transmembrane transport"/>
    <property type="evidence" value="ECO:0007669"/>
    <property type="project" value="InterPro"/>
</dbReference>
<keyword evidence="6 10" id="KW-1133">Transmembrane helix</keyword>
<comment type="subcellular location">
    <subcellularLocation>
        <location evidence="1">Membrane</location>
        <topology evidence="1">Multi-pass membrane protein</topology>
    </subcellularLocation>
</comment>
<dbReference type="InterPro" id="IPR057290">
    <property type="entry name" value="CHX17_C"/>
</dbReference>
<keyword evidence="2" id="KW-0813">Transport</keyword>
<evidence type="ECO:0000256" key="6">
    <source>
        <dbReference type="ARBA" id="ARBA00022989"/>
    </source>
</evidence>
<evidence type="ECO:0000259" key="11">
    <source>
        <dbReference type="Pfam" id="PF00999"/>
    </source>
</evidence>
<dbReference type="Pfam" id="PF23256">
    <property type="entry name" value="CHX17_2nd"/>
    <property type="match status" value="1"/>
</dbReference>
<dbReference type="GO" id="GO:0006813">
    <property type="term" value="P:potassium ion transport"/>
    <property type="evidence" value="ECO:0007669"/>
    <property type="project" value="UniProtKB-KW"/>
</dbReference>
<comment type="similarity">
    <text evidence="9">Belongs to the monovalent cation:proton antiporter 2 (CPA2) transporter (TC 2.A.37) family. CHX (TC 2.A.37.4) subfamily.</text>
</comment>
<evidence type="ECO:0008006" key="16">
    <source>
        <dbReference type="Google" id="ProtNLM"/>
    </source>
</evidence>
<organism evidence="14 15">
    <name type="scientific">Escallonia herrerae</name>
    <dbReference type="NCBI Taxonomy" id="1293975"/>
    <lineage>
        <taxon>Eukaryota</taxon>
        <taxon>Viridiplantae</taxon>
        <taxon>Streptophyta</taxon>
        <taxon>Embryophyta</taxon>
        <taxon>Tracheophyta</taxon>
        <taxon>Spermatophyta</taxon>
        <taxon>Magnoliopsida</taxon>
        <taxon>eudicotyledons</taxon>
        <taxon>Gunneridae</taxon>
        <taxon>Pentapetalae</taxon>
        <taxon>asterids</taxon>
        <taxon>campanulids</taxon>
        <taxon>Escalloniales</taxon>
        <taxon>Escalloniaceae</taxon>
        <taxon>Escallonia</taxon>
    </lineage>
</organism>
<feature type="domain" description="Cation/H(+) antiporter central" evidence="12">
    <location>
        <begin position="276"/>
        <end position="348"/>
    </location>
</feature>
<dbReference type="InterPro" id="IPR050794">
    <property type="entry name" value="CPA2_transporter"/>
</dbReference>
<evidence type="ECO:0000313" key="14">
    <source>
        <dbReference type="EMBL" id="KAK3021896.1"/>
    </source>
</evidence>
<proteinExistence type="inferred from homology"/>
<dbReference type="InterPro" id="IPR038770">
    <property type="entry name" value="Na+/solute_symporter_sf"/>
</dbReference>
<evidence type="ECO:0000256" key="8">
    <source>
        <dbReference type="ARBA" id="ARBA00023136"/>
    </source>
</evidence>
<dbReference type="AlphaFoldDB" id="A0AA88W691"/>
<accession>A0AA88W691</accession>
<feature type="transmembrane region" description="Helical" evidence="10">
    <location>
        <begin position="99"/>
        <end position="120"/>
    </location>
</feature>
<dbReference type="InterPro" id="IPR057291">
    <property type="entry name" value="CHX17_2nd"/>
</dbReference>
<dbReference type="Pfam" id="PF23259">
    <property type="entry name" value="CHX17_C"/>
    <property type="match status" value="1"/>
</dbReference>
<dbReference type="GO" id="GO:0012505">
    <property type="term" value="C:endomembrane system"/>
    <property type="evidence" value="ECO:0007669"/>
    <property type="project" value="TreeGrafter"/>
</dbReference>
<dbReference type="GO" id="GO:0015297">
    <property type="term" value="F:antiporter activity"/>
    <property type="evidence" value="ECO:0007669"/>
    <property type="project" value="InterPro"/>
</dbReference>
<evidence type="ECO:0000259" key="12">
    <source>
        <dbReference type="Pfam" id="PF23256"/>
    </source>
</evidence>
<feature type="domain" description="Cation/H+ exchanger transmembrane" evidence="11">
    <location>
        <begin position="43"/>
        <end position="171"/>
    </location>
</feature>
<dbReference type="Proteomes" id="UP001188597">
    <property type="component" value="Unassembled WGS sequence"/>
</dbReference>
<keyword evidence="7" id="KW-0406">Ion transport</keyword>
<evidence type="ECO:0000256" key="4">
    <source>
        <dbReference type="ARBA" id="ARBA00022692"/>
    </source>
</evidence>
<evidence type="ECO:0000256" key="1">
    <source>
        <dbReference type="ARBA" id="ARBA00004141"/>
    </source>
</evidence>
<gene>
    <name evidence="14" type="ORF">RJ639_047400</name>
</gene>
<comment type="caution">
    <text evidence="14">The sequence shown here is derived from an EMBL/GenBank/DDBJ whole genome shotgun (WGS) entry which is preliminary data.</text>
</comment>
<protein>
    <recommendedName>
        <fullName evidence="16">Cation/H+ exchanger domain-containing protein</fullName>
    </recommendedName>
</protein>
<keyword evidence="4 10" id="KW-0812">Transmembrane</keyword>
<dbReference type="Gene3D" id="1.20.1530.20">
    <property type="match status" value="2"/>
</dbReference>
<evidence type="ECO:0000256" key="2">
    <source>
        <dbReference type="ARBA" id="ARBA00022448"/>
    </source>
</evidence>
<evidence type="ECO:0000259" key="13">
    <source>
        <dbReference type="Pfam" id="PF23259"/>
    </source>
</evidence>
<name>A0AA88W691_9ASTE</name>
<feature type="domain" description="Cation/H(+) antiporter C-terminal" evidence="13">
    <location>
        <begin position="352"/>
        <end position="503"/>
    </location>
</feature>
<evidence type="ECO:0000256" key="5">
    <source>
        <dbReference type="ARBA" id="ARBA00022958"/>
    </source>
</evidence>
<reference evidence="14" key="1">
    <citation type="submission" date="2022-12" db="EMBL/GenBank/DDBJ databases">
        <title>Draft genome assemblies for two species of Escallonia (Escalloniales).</title>
        <authorList>
            <person name="Chanderbali A."/>
            <person name="Dervinis C."/>
            <person name="Anghel I."/>
            <person name="Soltis D."/>
            <person name="Soltis P."/>
            <person name="Zapata F."/>
        </authorList>
    </citation>
    <scope>NUCLEOTIDE SEQUENCE</scope>
    <source>
        <strain evidence="14">UCBG64.0493</strain>
        <tissue evidence="14">Leaf</tissue>
    </source>
</reference>
<dbReference type="InterPro" id="IPR006153">
    <property type="entry name" value="Cation/H_exchanger_TM"/>
</dbReference>
<dbReference type="Pfam" id="PF00999">
    <property type="entry name" value="Na_H_Exchanger"/>
    <property type="match status" value="1"/>
</dbReference>
<evidence type="ECO:0000256" key="3">
    <source>
        <dbReference type="ARBA" id="ARBA00022538"/>
    </source>
</evidence>
<dbReference type="PANTHER" id="PTHR32468">
    <property type="entry name" value="CATION/H + ANTIPORTER"/>
    <property type="match status" value="1"/>
</dbReference>
<feature type="transmembrane region" description="Helical" evidence="10">
    <location>
        <begin position="76"/>
        <end position="93"/>
    </location>
</feature>